<evidence type="ECO:0000256" key="2">
    <source>
        <dbReference type="SAM" id="Phobius"/>
    </source>
</evidence>
<gene>
    <name evidence="3" type="ORF">GWI33_006957</name>
</gene>
<feature type="transmembrane region" description="Helical" evidence="2">
    <location>
        <begin position="27"/>
        <end position="51"/>
    </location>
</feature>
<keyword evidence="2" id="KW-1133">Transmembrane helix</keyword>
<evidence type="ECO:0000313" key="3">
    <source>
        <dbReference type="EMBL" id="KAF7277517.1"/>
    </source>
</evidence>
<dbReference type="EMBL" id="JAACXV010001344">
    <property type="protein sequence ID" value="KAF7277517.1"/>
    <property type="molecule type" value="Genomic_DNA"/>
</dbReference>
<dbReference type="AlphaFoldDB" id="A0A834IAE5"/>
<evidence type="ECO:0000313" key="4">
    <source>
        <dbReference type="Proteomes" id="UP000625711"/>
    </source>
</evidence>
<sequence length="102" mass="11028">MDLENNSSQKKYTVNQNNDKGLVISKALCTLMAIGAILLAVLVGLIVFFLVPRGCSGDAQTPTASLIQNNTPTDNGPKMFHDSSGVSPLERLPRSIKPIHYM</sequence>
<proteinExistence type="predicted"/>
<name>A0A834IAE5_RHYFE</name>
<keyword evidence="4" id="KW-1185">Reference proteome</keyword>
<feature type="compositionally biased region" description="Polar residues" evidence="1">
    <location>
        <begin position="62"/>
        <end position="74"/>
    </location>
</feature>
<feature type="region of interest" description="Disordered" evidence="1">
    <location>
        <begin position="62"/>
        <end position="90"/>
    </location>
</feature>
<protein>
    <submittedName>
        <fullName evidence="3">Uncharacterized protein</fullName>
    </submittedName>
</protein>
<evidence type="ECO:0000256" key="1">
    <source>
        <dbReference type="SAM" id="MobiDB-lite"/>
    </source>
</evidence>
<reference evidence="3" key="1">
    <citation type="submission" date="2020-08" db="EMBL/GenBank/DDBJ databases">
        <title>Genome sequencing and assembly of the red palm weevil Rhynchophorus ferrugineus.</title>
        <authorList>
            <person name="Dias G.B."/>
            <person name="Bergman C.M."/>
            <person name="Manee M."/>
        </authorList>
    </citation>
    <scope>NUCLEOTIDE SEQUENCE</scope>
    <source>
        <strain evidence="3">AA-2017</strain>
        <tissue evidence="3">Whole larva</tissue>
    </source>
</reference>
<keyword evidence="2" id="KW-0812">Transmembrane</keyword>
<keyword evidence="2" id="KW-0472">Membrane</keyword>
<organism evidence="3 4">
    <name type="scientific">Rhynchophorus ferrugineus</name>
    <name type="common">Red palm weevil</name>
    <name type="synonym">Curculio ferrugineus</name>
    <dbReference type="NCBI Taxonomy" id="354439"/>
    <lineage>
        <taxon>Eukaryota</taxon>
        <taxon>Metazoa</taxon>
        <taxon>Ecdysozoa</taxon>
        <taxon>Arthropoda</taxon>
        <taxon>Hexapoda</taxon>
        <taxon>Insecta</taxon>
        <taxon>Pterygota</taxon>
        <taxon>Neoptera</taxon>
        <taxon>Endopterygota</taxon>
        <taxon>Coleoptera</taxon>
        <taxon>Polyphaga</taxon>
        <taxon>Cucujiformia</taxon>
        <taxon>Curculionidae</taxon>
        <taxon>Dryophthorinae</taxon>
        <taxon>Rhynchophorus</taxon>
    </lineage>
</organism>
<accession>A0A834IAE5</accession>
<dbReference type="OrthoDB" id="510539at2759"/>
<comment type="caution">
    <text evidence="3">The sequence shown here is derived from an EMBL/GenBank/DDBJ whole genome shotgun (WGS) entry which is preliminary data.</text>
</comment>
<dbReference type="Proteomes" id="UP000625711">
    <property type="component" value="Unassembled WGS sequence"/>
</dbReference>